<dbReference type="EC" id="4.2.2.2" evidence="10"/>
<evidence type="ECO:0000256" key="3">
    <source>
        <dbReference type="ARBA" id="ARBA00004613"/>
    </source>
</evidence>
<dbReference type="GO" id="GO:0005576">
    <property type="term" value="C:extracellular region"/>
    <property type="evidence" value="ECO:0007669"/>
    <property type="project" value="UniProtKB-SubCell"/>
</dbReference>
<dbReference type="SUPFAM" id="SSF51126">
    <property type="entry name" value="Pectin lyase-like"/>
    <property type="match status" value="1"/>
</dbReference>
<dbReference type="GO" id="GO:0030570">
    <property type="term" value="F:pectate lyase activity"/>
    <property type="evidence" value="ECO:0007669"/>
    <property type="project" value="UniProtKB-UniRule"/>
</dbReference>
<reference evidence="12" key="1">
    <citation type="submission" date="2021-01" db="EMBL/GenBank/DDBJ databases">
        <authorList>
            <person name="Kaushik A."/>
        </authorList>
    </citation>
    <scope>NUCLEOTIDE SEQUENCE</scope>
    <source>
        <strain evidence="12">AG6-10EEA</strain>
    </source>
</reference>
<gene>
    <name evidence="12" type="ORF">RDB_LOCUS9969</name>
</gene>
<evidence type="ECO:0000256" key="2">
    <source>
        <dbReference type="ARBA" id="ARBA00001913"/>
    </source>
</evidence>
<name>A0A8H2XD09_9AGAM</name>
<comment type="catalytic activity">
    <reaction evidence="1 10">
        <text>Eliminative cleavage of (1-&gt;4)-alpha-D-galacturonan to give oligosaccharides with 4-deoxy-alpha-D-galact-4-enuronosyl groups at their non-reducing ends.</text>
        <dbReference type="EC" id="4.2.2.2"/>
    </reaction>
</comment>
<dbReference type="EMBL" id="CAJMXA010000158">
    <property type="protein sequence ID" value="CAE6419171.1"/>
    <property type="molecule type" value="Genomic_DNA"/>
</dbReference>
<comment type="similarity">
    <text evidence="4 10">Belongs to the polysaccharide lyase 3 family.</text>
</comment>
<keyword evidence="5 10" id="KW-0964">Secreted</keyword>
<comment type="cofactor">
    <cofactor evidence="2 10">
        <name>Ca(2+)</name>
        <dbReference type="ChEBI" id="CHEBI:29108"/>
    </cofactor>
</comment>
<feature type="region of interest" description="Disordered" evidence="11">
    <location>
        <begin position="150"/>
        <end position="174"/>
    </location>
</feature>
<accession>A0A8H2XD09</accession>
<dbReference type="AlphaFoldDB" id="A0A8H2XD09"/>
<sequence>MTVKGTFDEVHWPKEGGDKDVVFLENGAAIKNVIIGANQVKGIHCKGSCNIYTVWFKDVCEDTITLRQKSGTLNIVGGVVNIDSYCVRDFGKLYRSCGNCKTQYKRTANISNVVAKNGKLLAGISSNYGDVTTIKTSTNSYNSVKSICDTSEGNNSGKEPSKVTSNKANSSCKL</sequence>
<dbReference type="InterPro" id="IPR012334">
    <property type="entry name" value="Pectin_lyas_fold"/>
</dbReference>
<evidence type="ECO:0000256" key="9">
    <source>
        <dbReference type="ARBA" id="ARBA00025679"/>
    </source>
</evidence>
<dbReference type="PANTHER" id="PTHR33407:SF9">
    <property type="entry name" value="PECTATE LYASE F-RELATED"/>
    <property type="match status" value="1"/>
</dbReference>
<evidence type="ECO:0000256" key="4">
    <source>
        <dbReference type="ARBA" id="ARBA00006463"/>
    </source>
</evidence>
<dbReference type="Proteomes" id="UP000663853">
    <property type="component" value="Unassembled WGS sequence"/>
</dbReference>
<protein>
    <recommendedName>
        <fullName evidence="10">Pectate lyase</fullName>
        <ecNumber evidence="10">4.2.2.2</ecNumber>
    </recommendedName>
</protein>
<evidence type="ECO:0000256" key="5">
    <source>
        <dbReference type="ARBA" id="ARBA00022525"/>
    </source>
</evidence>
<keyword evidence="7 10" id="KW-0106">Calcium</keyword>
<dbReference type="InterPro" id="IPR011050">
    <property type="entry name" value="Pectin_lyase_fold/virulence"/>
</dbReference>
<comment type="function">
    <text evidence="9 10">Pectinolytic enzyme consist of four classes of enzymes: pectin lyase, polygalacturonase, pectin methylesterase and rhamnogalacturonase. Among pectinolytic enzymes, pectin lyase is the most important in depolymerization of pectin, since it cleaves internal glycosidic bonds of highly methylated pectins. Favors pectate, the anion, over pectin, the methyl ester.</text>
</comment>
<proteinExistence type="inferred from homology"/>
<evidence type="ECO:0000256" key="10">
    <source>
        <dbReference type="RuleBase" id="RU367009"/>
    </source>
</evidence>
<evidence type="ECO:0000256" key="1">
    <source>
        <dbReference type="ARBA" id="ARBA00000695"/>
    </source>
</evidence>
<keyword evidence="6" id="KW-0732">Signal</keyword>
<evidence type="ECO:0000256" key="11">
    <source>
        <dbReference type="SAM" id="MobiDB-lite"/>
    </source>
</evidence>
<dbReference type="PANTHER" id="PTHR33407">
    <property type="entry name" value="PECTATE LYASE F-RELATED"/>
    <property type="match status" value="1"/>
</dbReference>
<dbReference type="Gene3D" id="2.160.20.10">
    <property type="entry name" value="Single-stranded right-handed beta-helix, Pectin lyase-like"/>
    <property type="match status" value="2"/>
</dbReference>
<evidence type="ECO:0000313" key="13">
    <source>
        <dbReference type="Proteomes" id="UP000663853"/>
    </source>
</evidence>
<dbReference type="InterPro" id="IPR004898">
    <property type="entry name" value="Pectate_lyase_PlyH/PlyE-like"/>
</dbReference>
<keyword evidence="8 10" id="KW-0456">Lyase</keyword>
<evidence type="ECO:0000256" key="7">
    <source>
        <dbReference type="ARBA" id="ARBA00022837"/>
    </source>
</evidence>
<organism evidence="12 13">
    <name type="scientific">Rhizoctonia solani</name>
    <dbReference type="NCBI Taxonomy" id="456999"/>
    <lineage>
        <taxon>Eukaryota</taxon>
        <taxon>Fungi</taxon>
        <taxon>Dikarya</taxon>
        <taxon>Basidiomycota</taxon>
        <taxon>Agaricomycotina</taxon>
        <taxon>Agaricomycetes</taxon>
        <taxon>Cantharellales</taxon>
        <taxon>Ceratobasidiaceae</taxon>
        <taxon>Rhizoctonia</taxon>
    </lineage>
</organism>
<comment type="subcellular location">
    <subcellularLocation>
        <location evidence="3 10">Secreted</location>
    </subcellularLocation>
</comment>
<evidence type="ECO:0000313" key="12">
    <source>
        <dbReference type="EMBL" id="CAE6419171.1"/>
    </source>
</evidence>
<comment type="caution">
    <text evidence="12">The sequence shown here is derived from an EMBL/GenBank/DDBJ whole genome shotgun (WGS) entry which is preliminary data.</text>
</comment>
<dbReference type="GO" id="GO:0045490">
    <property type="term" value="P:pectin catabolic process"/>
    <property type="evidence" value="ECO:0007669"/>
    <property type="project" value="TreeGrafter"/>
</dbReference>
<dbReference type="Pfam" id="PF03211">
    <property type="entry name" value="Pectate_lyase"/>
    <property type="match status" value="1"/>
</dbReference>
<evidence type="ECO:0000256" key="8">
    <source>
        <dbReference type="ARBA" id="ARBA00023239"/>
    </source>
</evidence>
<evidence type="ECO:0000256" key="6">
    <source>
        <dbReference type="ARBA" id="ARBA00022729"/>
    </source>
</evidence>